<dbReference type="Proteomes" id="UP000664293">
    <property type="component" value="Unassembled WGS sequence"/>
</dbReference>
<dbReference type="InterPro" id="IPR029069">
    <property type="entry name" value="HotDog_dom_sf"/>
</dbReference>
<feature type="domain" description="Acyl-CoA thioesterase-like N-terminal HotDog" evidence="1">
    <location>
        <begin position="19"/>
        <end position="110"/>
    </location>
</feature>
<evidence type="ECO:0000259" key="2">
    <source>
        <dbReference type="Pfam" id="PF20789"/>
    </source>
</evidence>
<dbReference type="Pfam" id="PF20789">
    <property type="entry name" value="4HBT_3C"/>
    <property type="match status" value="1"/>
</dbReference>
<reference evidence="3 4" key="1">
    <citation type="submission" date="2020-12" db="EMBL/GenBank/DDBJ databases">
        <title>Oil enriched cultivation method for isolating marine PHA-producing bacteria.</title>
        <authorList>
            <person name="Zheng W."/>
            <person name="Yu S."/>
            <person name="Huang Y."/>
        </authorList>
    </citation>
    <scope>NUCLEOTIDE SEQUENCE [LARGE SCALE GENOMIC DNA]</scope>
    <source>
        <strain evidence="3 4">SN0-2</strain>
    </source>
</reference>
<protein>
    <submittedName>
        <fullName evidence="3">Thioesterase family protein</fullName>
    </submittedName>
</protein>
<organism evidence="3 4">
    <name type="scientific">Microbulbifer salipaludis</name>
    <dbReference type="NCBI Taxonomy" id="187980"/>
    <lineage>
        <taxon>Bacteria</taxon>
        <taxon>Pseudomonadati</taxon>
        <taxon>Pseudomonadota</taxon>
        <taxon>Gammaproteobacteria</taxon>
        <taxon>Cellvibrionales</taxon>
        <taxon>Microbulbiferaceae</taxon>
        <taxon>Microbulbifer</taxon>
    </lineage>
</organism>
<proteinExistence type="predicted"/>
<dbReference type="Gene3D" id="2.40.160.210">
    <property type="entry name" value="Acyl-CoA thioesterase, double hotdog domain"/>
    <property type="match status" value="1"/>
</dbReference>
<dbReference type="Pfam" id="PF13622">
    <property type="entry name" value="4HBT_3"/>
    <property type="match status" value="1"/>
</dbReference>
<dbReference type="InterPro" id="IPR042171">
    <property type="entry name" value="Acyl-CoA_hotdog"/>
</dbReference>
<feature type="domain" description="Acyl-CoA thioesterase-like C-terminal" evidence="2">
    <location>
        <begin position="130"/>
        <end position="273"/>
    </location>
</feature>
<dbReference type="RefSeq" id="WP_207000874.1">
    <property type="nucleotide sequence ID" value="NZ_JAEKJR010000002.1"/>
</dbReference>
<dbReference type="InterPro" id="IPR049449">
    <property type="entry name" value="TesB_ACOT8-like_N"/>
</dbReference>
<gene>
    <name evidence="3" type="ORF">JF535_07585</name>
</gene>
<dbReference type="SUPFAM" id="SSF54637">
    <property type="entry name" value="Thioesterase/thiol ester dehydrase-isomerase"/>
    <property type="match status" value="2"/>
</dbReference>
<sequence length="275" mass="29182">MEFKAILDGARDAGSACVIPGGWSQGRATFGGLAAALLYQPIEATLESATQGSIAETPLRSLTISFIAPAQAGELDTRTQVLRAGRSAVQIEAQASQGTQVVTAALASFGKPRESAIAVTPEPAPGFDAPEQCEALPYIEGLVPEFAQHFDHRLACGALPFTGSNETRVGGWIRFRTPAGPITTAHLLALIDAWPPAVLAQLNTFAAASSLTWTLEMTPAAHRAKANASAHSDDWWQYLAEVEQSEDGYAVIRARLWDNQGQLIALSRQTVTVFG</sequence>
<comment type="caution">
    <text evidence="3">The sequence shown here is derived from an EMBL/GenBank/DDBJ whole genome shotgun (WGS) entry which is preliminary data.</text>
</comment>
<accession>A0ABS3E5X5</accession>
<evidence type="ECO:0000313" key="4">
    <source>
        <dbReference type="Proteomes" id="UP000664293"/>
    </source>
</evidence>
<evidence type="ECO:0000259" key="1">
    <source>
        <dbReference type="Pfam" id="PF13622"/>
    </source>
</evidence>
<dbReference type="PANTHER" id="PTHR38110:SF1">
    <property type="entry name" value="THIOESTERASE DOMAIN-CONTAINING PROTEIN"/>
    <property type="match status" value="1"/>
</dbReference>
<dbReference type="EMBL" id="JAEKJR010000002">
    <property type="protein sequence ID" value="MBN8430710.1"/>
    <property type="molecule type" value="Genomic_DNA"/>
</dbReference>
<keyword evidence="4" id="KW-1185">Reference proteome</keyword>
<dbReference type="InterPro" id="IPR052389">
    <property type="entry name" value="Sec_Metab_Biosynth-Assoc"/>
</dbReference>
<dbReference type="InterPro" id="IPR049450">
    <property type="entry name" value="ACOT8-like_C"/>
</dbReference>
<evidence type="ECO:0000313" key="3">
    <source>
        <dbReference type="EMBL" id="MBN8430710.1"/>
    </source>
</evidence>
<dbReference type="PANTHER" id="PTHR38110">
    <property type="entry name" value="CHROMOSOME 23, WHOLE GENOME SHOTGUN SEQUENCE"/>
    <property type="match status" value="1"/>
</dbReference>
<name>A0ABS3E5X5_9GAMM</name>